<evidence type="ECO:0000256" key="3">
    <source>
        <dbReference type="ARBA" id="ARBA00022692"/>
    </source>
</evidence>
<dbReference type="CDD" id="cd06581">
    <property type="entry name" value="TM_PBP1_LivM_like"/>
    <property type="match status" value="1"/>
</dbReference>
<feature type="transmembrane region" description="Helical" evidence="6">
    <location>
        <begin position="219"/>
        <end position="239"/>
    </location>
</feature>
<reference evidence="7" key="1">
    <citation type="submission" date="2020-08" db="EMBL/GenBank/DDBJ databases">
        <title>Genome public.</title>
        <authorList>
            <person name="Liu C."/>
            <person name="Sun Q."/>
        </authorList>
    </citation>
    <scope>NUCLEOTIDE SEQUENCE</scope>
    <source>
        <strain evidence="7">BX7</strain>
    </source>
</reference>
<keyword evidence="3 6" id="KW-0812">Transmembrane</keyword>
<evidence type="ECO:0000256" key="5">
    <source>
        <dbReference type="ARBA" id="ARBA00023136"/>
    </source>
</evidence>
<evidence type="ECO:0000313" key="7">
    <source>
        <dbReference type="EMBL" id="MBC8536397.1"/>
    </source>
</evidence>
<comment type="caution">
    <text evidence="7">The sequence shown here is derived from an EMBL/GenBank/DDBJ whole genome shotgun (WGS) entry which is preliminary data.</text>
</comment>
<organism evidence="7 8">
    <name type="scientific">Feifania hominis</name>
    <dbReference type="NCBI Taxonomy" id="2763660"/>
    <lineage>
        <taxon>Bacteria</taxon>
        <taxon>Bacillati</taxon>
        <taxon>Bacillota</taxon>
        <taxon>Clostridia</taxon>
        <taxon>Eubacteriales</taxon>
        <taxon>Feifaniaceae</taxon>
        <taxon>Feifania</taxon>
    </lineage>
</organism>
<keyword evidence="4 6" id="KW-1133">Transmembrane helix</keyword>
<dbReference type="GO" id="GO:0005886">
    <property type="term" value="C:plasma membrane"/>
    <property type="evidence" value="ECO:0007669"/>
    <property type="project" value="UniProtKB-SubCell"/>
</dbReference>
<dbReference type="PANTHER" id="PTHR30482">
    <property type="entry name" value="HIGH-AFFINITY BRANCHED-CHAIN AMINO ACID TRANSPORT SYSTEM PERMEASE"/>
    <property type="match status" value="1"/>
</dbReference>
<evidence type="ECO:0000256" key="4">
    <source>
        <dbReference type="ARBA" id="ARBA00022989"/>
    </source>
</evidence>
<keyword evidence="8" id="KW-1185">Reference proteome</keyword>
<dbReference type="InterPro" id="IPR001851">
    <property type="entry name" value="ABC_transp_permease"/>
</dbReference>
<feature type="transmembrane region" description="Helical" evidence="6">
    <location>
        <begin position="87"/>
        <end position="105"/>
    </location>
</feature>
<keyword evidence="2" id="KW-1003">Cell membrane</keyword>
<evidence type="ECO:0000313" key="8">
    <source>
        <dbReference type="Proteomes" id="UP000620366"/>
    </source>
</evidence>
<dbReference type="AlphaFoldDB" id="A0A926DEJ9"/>
<dbReference type="Proteomes" id="UP000620366">
    <property type="component" value="Unassembled WGS sequence"/>
</dbReference>
<accession>A0A926DEJ9</accession>
<feature type="transmembrane region" description="Helical" evidence="6">
    <location>
        <begin position="64"/>
        <end position="81"/>
    </location>
</feature>
<feature type="transmembrane region" description="Helical" evidence="6">
    <location>
        <begin position="297"/>
        <end position="319"/>
    </location>
</feature>
<keyword evidence="5 6" id="KW-0472">Membrane</keyword>
<comment type="subcellular location">
    <subcellularLocation>
        <location evidence="1">Cell membrane</location>
        <topology evidence="1">Multi-pass membrane protein</topology>
    </subcellularLocation>
</comment>
<dbReference type="PANTHER" id="PTHR30482:SF10">
    <property type="entry name" value="HIGH-AFFINITY BRANCHED-CHAIN AMINO ACID TRANSPORT PROTEIN BRAE"/>
    <property type="match status" value="1"/>
</dbReference>
<dbReference type="GO" id="GO:0015658">
    <property type="term" value="F:branched-chain amino acid transmembrane transporter activity"/>
    <property type="evidence" value="ECO:0007669"/>
    <property type="project" value="InterPro"/>
</dbReference>
<feature type="transmembrane region" description="Helical" evidence="6">
    <location>
        <begin position="31"/>
        <end position="52"/>
    </location>
</feature>
<dbReference type="Pfam" id="PF02653">
    <property type="entry name" value="BPD_transp_2"/>
    <property type="match status" value="1"/>
</dbReference>
<proteinExistence type="predicted"/>
<feature type="transmembrane region" description="Helical" evidence="6">
    <location>
        <begin position="112"/>
        <end position="130"/>
    </location>
</feature>
<dbReference type="InterPro" id="IPR043428">
    <property type="entry name" value="LivM-like"/>
</dbReference>
<protein>
    <submittedName>
        <fullName evidence="7">Branched-chain amino acid ABC transporter permease</fullName>
    </submittedName>
</protein>
<evidence type="ECO:0000256" key="1">
    <source>
        <dbReference type="ARBA" id="ARBA00004651"/>
    </source>
</evidence>
<dbReference type="RefSeq" id="WP_249300203.1">
    <property type="nucleotide sequence ID" value="NZ_JACRSP010000002.1"/>
</dbReference>
<gene>
    <name evidence="7" type="ORF">H8695_06780</name>
</gene>
<sequence length="344" mass="36919">MKAKRFGSVKFILGAAVLAAAVVLPRFVSNYYLSIFVEIALFAYLSSAWNILGGFAGQFSLGHALYVGLGAYTSTVLFNNWGISPWLGMLAGGLLATLVGILIGVPCFKLSGTFYTLASLALCTITMLLFQSTQKIGDIRIGGGTGLPVKAVPGNNFWLLQFRDKIYYYYVMLAFLAAILLLCRFIKRSKIGYQLAAVANDQNAAEALGVNSRNLKLKAMALSTFTAAMGGTLYAQYIMACSPAKLFGEPLSDEFVIISLIGGKGTILGPTIGACIIKPLAQLTTATFGASLPGLSLAIYGILLVVCIRFFPDGLYSLLIRLKNRLAEKAARRRSVGERAEVKK</sequence>
<feature type="transmembrane region" description="Helical" evidence="6">
    <location>
        <begin position="166"/>
        <end position="186"/>
    </location>
</feature>
<dbReference type="EMBL" id="JACRSP010000002">
    <property type="protein sequence ID" value="MBC8536397.1"/>
    <property type="molecule type" value="Genomic_DNA"/>
</dbReference>
<name>A0A926DEJ9_9FIRM</name>
<evidence type="ECO:0000256" key="6">
    <source>
        <dbReference type="SAM" id="Phobius"/>
    </source>
</evidence>
<evidence type="ECO:0000256" key="2">
    <source>
        <dbReference type="ARBA" id="ARBA00022475"/>
    </source>
</evidence>